<feature type="compositionally biased region" description="Gly residues" evidence="1">
    <location>
        <begin position="114"/>
        <end position="138"/>
    </location>
</feature>
<dbReference type="CDD" id="cd00161">
    <property type="entry name" value="beta-trefoil_Ricin-like"/>
    <property type="match status" value="1"/>
</dbReference>
<dbReference type="Proteomes" id="UP000621266">
    <property type="component" value="Unassembled WGS sequence"/>
</dbReference>
<dbReference type="EMBL" id="WHPN01000300">
    <property type="protein sequence ID" value="KAF4407834.1"/>
    <property type="molecule type" value="Genomic_DNA"/>
</dbReference>
<reference evidence="3 4" key="1">
    <citation type="submission" date="2019-10" db="EMBL/GenBank/DDBJ databases">
        <title>Streptomyces tenebrisbrunneis sp.nov., an endogenous actinomycete isolated from of Lycium ruthenicum.</title>
        <authorList>
            <person name="Ma L."/>
        </authorList>
    </citation>
    <scope>NUCLEOTIDE SEQUENCE [LARGE SCALE GENOMIC DNA]</scope>
    <source>
        <strain evidence="3 4">TRM 66187</strain>
    </source>
</reference>
<dbReference type="Pfam" id="PF13560">
    <property type="entry name" value="HTH_31"/>
    <property type="match status" value="1"/>
</dbReference>
<dbReference type="InterPro" id="IPR001387">
    <property type="entry name" value="Cro/C1-type_HTH"/>
</dbReference>
<evidence type="ECO:0000256" key="1">
    <source>
        <dbReference type="SAM" id="MobiDB-lite"/>
    </source>
</evidence>
<evidence type="ECO:0000313" key="4">
    <source>
        <dbReference type="Proteomes" id="UP000621266"/>
    </source>
</evidence>
<dbReference type="SUPFAM" id="SSF50370">
    <property type="entry name" value="Ricin B-like lectins"/>
    <property type="match status" value="1"/>
</dbReference>
<keyword evidence="2" id="KW-0812">Transmembrane</keyword>
<feature type="compositionally biased region" description="Polar residues" evidence="1">
    <location>
        <begin position="184"/>
        <end position="194"/>
    </location>
</feature>
<sequence>MSHSERLSPHGARDRTEFAGLLRLLKERSGLTYRQLEERAAARGDVLPRSTLADVLAGKTAPRREQLAAFVRACGDGGRTEEWLRAWDDLAARAAAGTGPARQPRRDTEPEAGPGPGSGPDSGADSGAGAGAGAGADSGAGSRRPRLAGRAPLLLAAAGITLVAAVSVWWLTAGNDPERRATTGHGSDTGSTAGPASAGPQDGPPKLPSGAIRIRPLSAPDLCLTDGEVRDGRYPTLVAVQRPCDDVPPQTTVLEQVGADTYRIQWHHPEFGKGCLKVLPDGPGAKLLEPRDACADADAFRIEASGEEDSGRYVLHADADGDACVGIRNSDPSEGAEAVAERCTEEDGQVFVIEPVP</sequence>
<keyword evidence="2" id="KW-1133">Transmembrane helix</keyword>
<keyword evidence="4" id="KW-1185">Reference proteome</keyword>
<feature type="region of interest" description="Disordered" evidence="1">
    <location>
        <begin position="95"/>
        <end position="143"/>
    </location>
</feature>
<name>A0ABQ7FHI6_9ACTN</name>
<keyword evidence="2" id="KW-0472">Membrane</keyword>
<comment type="caution">
    <text evidence="3">The sequence shown here is derived from an EMBL/GenBank/DDBJ whole genome shotgun (WGS) entry which is preliminary data.</text>
</comment>
<protein>
    <submittedName>
        <fullName evidence="3">Helix-turn-helix domain-containing protein</fullName>
    </submittedName>
</protein>
<accession>A0ABQ7FHI6</accession>
<organism evidence="3 4">
    <name type="scientific">Streptomyces lycii</name>
    <dbReference type="NCBI Taxonomy" id="2654337"/>
    <lineage>
        <taxon>Bacteria</taxon>
        <taxon>Bacillati</taxon>
        <taxon>Actinomycetota</taxon>
        <taxon>Actinomycetes</taxon>
        <taxon>Kitasatosporales</taxon>
        <taxon>Streptomycetaceae</taxon>
        <taxon>Streptomyces</taxon>
    </lineage>
</organism>
<feature type="region of interest" description="Disordered" evidence="1">
    <location>
        <begin position="178"/>
        <end position="212"/>
    </location>
</feature>
<proteinExistence type="predicted"/>
<dbReference type="CDD" id="cd00093">
    <property type="entry name" value="HTH_XRE"/>
    <property type="match status" value="1"/>
</dbReference>
<dbReference type="InterPro" id="IPR035992">
    <property type="entry name" value="Ricin_B-like_lectins"/>
</dbReference>
<evidence type="ECO:0000256" key="2">
    <source>
        <dbReference type="SAM" id="Phobius"/>
    </source>
</evidence>
<feature type="transmembrane region" description="Helical" evidence="2">
    <location>
        <begin position="153"/>
        <end position="172"/>
    </location>
</feature>
<gene>
    <name evidence="3" type="ORF">GCU69_17825</name>
</gene>
<dbReference type="Gene3D" id="2.80.10.50">
    <property type="match status" value="1"/>
</dbReference>
<dbReference type="RefSeq" id="WP_156206582.1">
    <property type="nucleotide sequence ID" value="NZ_WHPN01000300.1"/>
</dbReference>
<evidence type="ECO:0000313" key="3">
    <source>
        <dbReference type="EMBL" id="KAF4407834.1"/>
    </source>
</evidence>